<evidence type="ECO:0000259" key="12">
    <source>
        <dbReference type="Pfam" id="PF16192"/>
    </source>
</evidence>
<comment type="pathway">
    <text evidence="2 10">Protein modification; protein glycosylation.</text>
</comment>
<dbReference type="InterPro" id="IPR027005">
    <property type="entry name" value="PMT-like"/>
</dbReference>
<name>A0A6J4QQR9_9ACTN</name>
<evidence type="ECO:0000256" key="9">
    <source>
        <dbReference type="ARBA" id="ARBA00093617"/>
    </source>
</evidence>
<reference evidence="13" key="1">
    <citation type="submission" date="2020-02" db="EMBL/GenBank/DDBJ databases">
        <authorList>
            <person name="Meier V. D."/>
        </authorList>
    </citation>
    <scope>NUCLEOTIDE SEQUENCE</scope>
    <source>
        <strain evidence="13">AVDCRST_MAG78</strain>
    </source>
</reference>
<dbReference type="PANTHER" id="PTHR10050">
    <property type="entry name" value="DOLICHYL-PHOSPHATE-MANNOSE--PROTEIN MANNOSYLTRANSFERASE"/>
    <property type="match status" value="1"/>
</dbReference>
<organism evidence="13">
    <name type="scientific">uncultured Rubrobacteraceae bacterium</name>
    <dbReference type="NCBI Taxonomy" id="349277"/>
    <lineage>
        <taxon>Bacteria</taxon>
        <taxon>Bacillati</taxon>
        <taxon>Actinomycetota</taxon>
        <taxon>Rubrobacteria</taxon>
        <taxon>Rubrobacterales</taxon>
        <taxon>Rubrobacteraceae</taxon>
        <taxon>environmental samples</taxon>
    </lineage>
</organism>
<proteinExistence type="inferred from homology"/>
<dbReference type="GO" id="GO:0004169">
    <property type="term" value="F:dolichyl-phosphate-mannose-protein mannosyltransferase activity"/>
    <property type="evidence" value="ECO:0007669"/>
    <property type="project" value="UniProtKB-UniRule"/>
</dbReference>
<feature type="transmembrane region" description="Helical" evidence="10">
    <location>
        <begin position="121"/>
        <end position="138"/>
    </location>
</feature>
<feature type="transmembrane region" description="Helical" evidence="10">
    <location>
        <begin position="98"/>
        <end position="115"/>
    </location>
</feature>
<accession>A0A6J4QQR9</accession>
<comment type="similarity">
    <text evidence="3 10">Belongs to the glycosyltransferase 39 family.</text>
</comment>
<evidence type="ECO:0000256" key="10">
    <source>
        <dbReference type="RuleBase" id="RU367007"/>
    </source>
</evidence>
<keyword evidence="4 10" id="KW-0328">Glycosyltransferase</keyword>
<dbReference type="UniPathway" id="UPA00378"/>
<evidence type="ECO:0000256" key="2">
    <source>
        <dbReference type="ARBA" id="ARBA00004922"/>
    </source>
</evidence>
<feature type="transmembrane region" description="Helical" evidence="10">
    <location>
        <begin position="302"/>
        <end position="320"/>
    </location>
</feature>
<dbReference type="Pfam" id="PF16192">
    <property type="entry name" value="PMT_4TMC"/>
    <property type="match status" value="1"/>
</dbReference>
<evidence type="ECO:0000256" key="1">
    <source>
        <dbReference type="ARBA" id="ARBA00004127"/>
    </source>
</evidence>
<feature type="transmembrane region" description="Helical" evidence="10">
    <location>
        <begin position="187"/>
        <end position="205"/>
    </location>
</feature>
<evidence type="ECO:0000259" key="11">
    <source>
        <dbReference type="Pfam" id="PF02366"/>
    </source>
</evidence>
<comment type="subcellular location">
    <subcellularLocation>
        <location evidence="10">Cell membrane</location>
    </subcellularLocation>
    <subcellularLocation>
        <location evidence="1">Endomembrane system</location>
        <topology evidence="1">Multi-pass membrane protein</topology>
    </subcellularLocation>
</comment>
<sequence>MLVAGCALVVGLWARLYSLGSPSSRVFDEVYFPTYAHNYLQGIPFLDLHPPLGKFVLAAGIALFGDTPLAWRLLPALFGCALLCLGAVIGWCYTKERVGALLLAAFLASETILVVYSRMGLLDGILLFFVLATVLAALRAERRGQVIWPAVLLGLSVGVKWAALGVILPIGYVLWRKKLFKPFMSALWASLVAYVLIVYAGEVAVGTRGPWQAWVGVWEWHLYAAGGIGLLVTHPWASPWWSWPLMLQPIIFFHEADSAGRLLTIAAIGNPILWWSSTLAVILSLGELVRRKLVARKPIADHPLVPALLGYVALLLPWIPGTRVAFLYHYLPSYAFALLALVYWLCRLWKHRPWVVVAFAACVVATALFFLPMTMALPMSPESLRRRGWLASWLGG</sequence>
<feature type="transmembrane region" description="Helical" evidence="10">
    <location>
        <begin position="217"/>
        <end position="237"/>
    </location>
</feature>
<keyword evidence="8 10" id="KW-0472">Membrane</keyword>
<comment type="function">
    <text evidence="10">Protein O-mannosyltransferase that catalyzes the transfer of a single mannose residue from a polyprenol phospho-mannosyl lipidic donor to the hydroxyl group of selected serine and threonine residues in acceptor proteins.</text>
</comment>
<keyword evidence="10" id="KW-1003">Cell membrane</keyword>
<evidence type="ECO:0000256" key="7">
    <source>
        <dbReference type="ARBA" id="ARBA00022989"/>
    </source>
</evidence>
<feature type="transmembrane region" description="Helical" evidence="10">
    <location>
        <begin position="326"/>
        <end position="346"/>
    </location>
</feature>
<dbReference type="GO" id="GO:0005886">
    <property type="term" value="C:plasma membrane"/>
    <property type="evidence" value="ECO:0007669"/>
    <property type="project" value="UniProtKB-SubCell"/>
</dbReference>
<feature type="transmembrane region" description="Helical" evidence="10">
    <location>
        <begin position="272"/>
        <end position="290"/>
    </location>
</feature>
<feature type="transmembrane region" description="Helical" evidence="10">
    <location>
        <begin position="353"/>
        <end position="377"/>
    </location>
</feature>
<evidence type="ECO:0000256" key="3">
    <source>
        <dbReference type="ARBA" id="ARBA00007222"/>
    </source>
</evidence>
<evidence type="ECO:0000256" key="4">
    <source>
        <dbReference type="ARBA" id="ARBA00022676"/>
    </source>
</evidence>
<evidence type="ECO:0000313" key="13">
    <source>
        <dbReference type="EMBL" id="CAA9444459.1"/>
    </source>
</evidence>
<protein>
    <recommendedName>
        <fullName evidence="9 10">Polyprenol-phosphate-mannose--protein mannosyltransferase</fullName>
        <ecNumber evidence="10">2.4.1.-</ecNumber>
    </recommendedName>
</protein>
<keyword evidence="6 10" id="KW-0812">Transmembrane</keyword>
<feature type="transmembrane region" description="Helical" evidence="10">
    <location>
        <begin position="150"/>
        <end position="175"/>
    </location>
</feature>
<feature type="domain" description="ArnT-like N-terminal" evidence="11">
    <location>
        <begin position="70"/>
        <end position="191"/>
    </location>
</feature>
<feature type="domain" description="ArnT-like N-terminal" evidence="11">
    <location>
        <begin position="7"/>
        <end position="68"/>
    </location>
</feature>
<feature type="domain" description="Protein O-mannosyl-transferase C-terminal four TM" evidence="12">
    <location>
        <begin position="232"/>
        <end position="393"/>
    </location>
</feature>
<dbReference type="AlphaFoldDB" id="A0A6J4QQR9"/>
<dbReference type="Pfam" id="PF02366">
    <property type="entry name" value="PMT"/>
    <property type="match status" value="2"/>
</dbReference>
<dbReference type="EMBL" id="CADCVB010000179">
    <property type="protein sequence ID" value="CAA9444459.1"/>
    <property type="molecule type" value="Genomic_DNA"/>
</dbReference>
<dbReference type="GO" id="GO:0012505">
    <property type="term" value="C:endomembrane system"/>
    <property type="evidence" value="ECO:0007669"/>
    <property type="project" value="UniProtKB-SubCell"/>
</dbReference>
<keyword evidence="5 10" id="KW-0808">Transferase</keyword>
<evidence type="ECO:0000256" key="8">
    <source>
        <dbReference type="ARBA" id="ARBA00023136"/>
    </source>
</evidence>
<dbReference type="InterPro" id="IPR003342">
    <property type="entry name" value="ArnT-like_N"/>
</dbReference>
<evidence type="ECO:0000256" key="5">
    <source>
        <dbReference type="ARBA" id="ARBA00022679"/>
    </source>
</evidence>
<dbReference type="InterPro" id="IPR032421">
    <property type="entry name" value="PMT_4TMC"/>
</dbReference>
<feature type="transmembrane region" description="Helical" evidence="10">
    <location>
        <begin position="73"/>
        <end position="93"/>
    </location>
</feature>
<gene>
    <name evidence="13" type="ORF">AVDCRST_MAG78-2742</name>
</gene>
<evidence type="ECO:0000256" key="6">
    <source>
        <dbReference type="ARBA" id="ARBA00022692"/>
    </source>
</evidence>
<dbReference type="EC" id="2.4.1.-" evidence="10"/>
<keyword evidence="7 10" id="KW-1133">Transmembrane helix</keyword>